<evidence type="ECO:0000256" key="5">
    <source>
        <dbReference type="ARBA" id="ARBA00022839"/>
    </source>
</evidence>
<dbReference type="Pfam" id="PF02272">
    <property type="entry name" value="DHHA1"/>
    <property type="match status" value="1"/>
</dbReference>
<dbReference type="EMBL" id="CP067089">
    <property type="protein sequence ID" value="QQO09054.1"/>
    <property type="molecule type" value="Genomic_DNA"/>
</dbReference>
<dbReference type="InterPro" id="IPR001667">
    <property type="entry name" value="DDH_dom"/>
</dbReference>
<evidence type="ECO:0000259" key="7">
    <source>
        <dbReference type="Pfam" id="PF02272"/>
    </source>
</evidence>
<dbReference type="NCBIfam" id="TIGR00644">
    <property type="entry name" value="recJ"/>
    <property type="match status" value="1"/>
</dbReference>
<dbReference type="Pfam" id="PF17768">
    <property type="entry name" value="RecJ_OB"/>
    <property type="match status" value="1"/>
</dbReference>
<dbReference type="InterPro" id="IPR003156">
    <property type="entry name" value="DHHA1_dom"/>
</dbReference>
<keyword evidence="5 9" id="KW-0269">Exonuclease</keyword>
<evidence type="ECO:0000313" key="10">
    <source>
        <dbReference type="Proteomes" id="UP000595917"/>
    </source>
</evidence>
<dbReference type="Gene3D" id="2.40.50.460">
    <property type="match status" value="1"/>
</dbReference>
<evidence type="ECO:0000259" key="6">
    <source>
        <dbReference type="Pfam" id="PF01368"/>
    </source>
</evidence>
<protein>
    <recommendedName>
        <fullName evidence="2">Single-stranded-DNA-specific exonuclease RecJ</fullName>
    </recommendedName>
</protein>
<dbReference type="InterPro" id="IPR038763">
    <property type="entry name" value="DHH_sf"/>
</dbReference>
<proteinExistence type="inferred from homology"/>
<feature type="domain" description="RecJ OB" evidence="8">
    <location>
        <begin position="594"/>
        <end position="702"/>
    </location>
</feature>
<dbReference type="GO" id="GO:0006281">
    <property type="term" value="P:DNA repair"/>
    <property type="evidence" value="ECO:0007669"/>
    <property type="project" value="InterPro"/>
</dbReference>
<dbReference type="InterPro" id="IPR004610">
    <property type="entry name" value="RecJ"/>
</dbReference>
<comment type="similarity">
    <text evidence="1">Belongs to the RecJ family.</text>
</comment>
<dbReference type="GO" id="GO:0008409">
    <property type="term" value="F:5'-3' exonuclease activity"/>
    <property type="evidence" value="ECO:0007669"/>
    <property type="project" value="InterPro"/>
</dbReference>
<keyword evidence="4" id="KW-0378">Hydrolase</keyword>
<dbReference type="GO" id="GO:0003676">
    <property type="term" value="F:nucleic acid binding"/>
    <property type="evidence" value="ECO:0007669"/>
    <property type="project" value="InterPro"/>
</dbReference>
<name>A0A7T7XME8_9SPIR</name>
<dbReference type="Proteomes" id="UP000595917">
    <property type="component" value="Chromosome"/>
</dbReference>
<evidence type="ECO:0000256" key="1">
    <source>
        <dbReference type="ARBA" id="ARBA00005915"/>
    </source>
</evidence>
<feature type="domain" description="DDH" evidence="6">
    <location>
        <begin position="77"/>
        <end position="204"/>
    </location>
</feature>
<keyword evidence="10" id="KW-1185">Reference proteome</keyword>
<sequence>MNWEKKEVPAELVKDLSAKYGCDLLTASILARRGLTEGETIRYFLEDDPRYLRNPFELPGMEDAVDRILAAKEEGEKILVFGDRDVDGITSTALLSSFLMDLGMDVRWQVPMGDESYGLSVKAVEEFAADYGTLIITVDCGISNIAEIARAAELGVDVIVTDHHNPQDDLPQALTIVNPKLRDSPYPFRDLAGCGVAYKLVSALRFALKSELYGQPLCILNTRPANDAFIIEIVKMRNLAEIDRLTETVVPGMVSLGETRIPGFLQGQQILAWDVPLQKKTLAKIFGNGTEFYIMDLAPEIGRDIPSTAGKSLLRIKELSRIARYSENPLTELDILINLFITFVQRRENFFGEDDPEDLQLAALGTLADLMPLRDENRIIVRGGIAALMKKARPGLSNLLFKLGLAGRHIGTQEISWQLCPAINAAGRMGSPDKAVALLLEKDPKERDRLADEIITMNENRKKLGGDVWTIVEPLAEQSLETYGSKMVLAAGENIIRGVTGIMATRLVNRFKVPAMVVSFGEETATGSLRSVKGYDLRGILEQCADLFIDWGGHDYAAGFSMYRNRWDDFQERLKAAVYTIELREDTDEETILVDAELPQAYLTPDIFRLLDQFEPYGEGNSPLTFMARGLKVTDLNLMGKTEAKHVKLTLDAGRHKWPAVYWQAAEKVKKDFDLEDTVDLVFRLSRNWFNGIETPQLIITDIRRP</sequence>
<dbReference type="PANTHER" id="PTHR30255">
    <property type="entry name" value="SINGLE-STRANDED-DNA-SPECIFIC EXONUCLEASE RECJ"/>
    <property type="match status" value="1"/>
</dbReference>
<dbReference type="Gene3D" id="3.90.1640.30">
    <property type="match status" value="2"/>
</dbReference>
<organism evidence="9 10">
    <name type="scientific">Breznakiella homolactica</name>
    <dbReference type="NCBI Taxonomy" id="2798577"/>
    <lineage>
        <taxon>Bacteria</taxon>
        <taxon>Pseudomonadati</taxon>
        <taxon>Spirochaetota</taxon>
        <taxon>Spirochaetia</taxon>
        <taxon>Spirochaetales</taxon>
        <taxon>Breznakiellaceae</taxon>
        <taxon>Breznakiella</taxon>
    </lineage>
</organism>
<evidence type="ECO:0000313" key="9">
    <source>
        <dbReference type="EMBL" id="QQO09054.1"/>
    </source>
</evidence>
<gene>
    <name evidence="9" type="primary">recJ</name>
    <name evidence="9" type="ORF">JFL75_19320</name>
</gene>
<dbReference type="InterPro" id="IPR041122">
    <property type="entry name" value="RecJ_OB"/>
</dbReference>
<reference evidence="9" key="1">
    <citation type="submission" date="2021-01" db="EMBL/GenBank/DDBJ databases">
        <title>Description of Breznakiella homolactica.</title>
        <authorList>
            <person name="Song Y."/>
            <person name="Brune A."/>
        </authorList>
    </citation>
    <scope>NUCLEOTIDE SEQUENCE</scope>
    <source>
        <strain evidence="9">RmG30</strain>
    </source>
</reference>
<dbReference type="GO" id="GO:0006310">
    <property type="term" value="P:DNA recombination"/>
    <property type="evidence" value="ECO:0007669"/>
    <property type="project" value="InterPro"/>
</dbReference>
<evidence type="ECO:0000256" key="4">
    <source>
        <dbReference type="ARBA" id="ARBA00022801"/>
    </source>
</evidence>
<feature type="domain" description="DHHA1" evidence="7">
    <location>
        <begin position="487"/>
        <end position="578"/>
    </location>
</feature>
<dbReference type="PANTHER" id="PTHR30255:SF2">
    <property type="entry name" value="SINGLE-STRANDED-DNA-SPECIFIC EXONUCLEASE RECJ"/>
    <property type="match status" value="1"/>
</dbReference>
<dbReference type="RefSeq" id="WP_215626359.1">
    <property type="nucleotide sequence ID" value="NZ_CP067089.2"/>
</dbReference>
<dbReference type="KEGG" id="bhc:JFL75_19320"/>
<dbReference type="InterPro" id="IPR051673">
    <property type="entry name" value="SSDNA_exonuclease_RecJ"/>
</dbReference>
<dbReference type="SUPFAM" id="SSF64182">
    <property type="entry name" value="DHH phosphoesterases"/>
    <property type="match status" value="2"/>
</dbReference>
<dbReference type="AlphaFoldDB" id="A0A7T7XME8"/>
<evidence type="ECO:0000256" key="2">
    <source>
        <dbReference type="ARBA" id="ARBA00019841"/>
    </source>
</evidence>
<dbReference type="Pfam" id="PF01368">
    <property type="entry name" value="DHH"/>
    <property type="match status" value="1"/>
</dbReference>
<evidence type="ECO:0000256" key="3">
    <source>
        <dbReference type="ARBA" id="ARBA00022722"/>
    </source>
</evidence>
<keyword evidence="3" id="KW-0540">Nuclease</keyword>
<evidence type="ECO:0000259" key="8">
    <source>
        <dbReference type="Pfam" id="PF17768"/>
    </source>
</evidence>
<accession>A0A7T7XME8</accession>